<feature type="transmembrane region" description="Helical" evidence="8">
    <location>
        <begin position="390"/>
        <end position="410"/>
    </location>
</feature>
<evidence type="ECO:0000313" key="11">
    <source>
        <dbReference type="EMBL" id="SEN76158.1"/>
    </source>
</evidence>
<gene>
    <name evidence="10" type="ORF">RTCCBAU85039_2126</name>
    <name evidence="11" type="ORF">SAMN05216228_1007120</name>
</gene>
<evidence type="ECO:0000256" key="8">
    <source>
        <dbReference type="SAM" id="Phobius"/>
    </source>
</evidence>
<keyword evidence="13" id="KW-1185">Reference proteome</keyword>
<organism evidence="10 12">
    <name type="scientific">Rhizobium tibeticum</name>
    <dbReference type="NCBI Taxonomy" id="501024"/>
    <lineage>
        <taxon>Bacteria</taxon>
        <taxon>Pseudomonadati</taxon>
        <taxon>Pseudomonadota</taxon>
        <taxon>Alphaproteobacteria</taxon>
        <taxon>Hyphomicrobiales</taxon>
        <taxon>Rhizobiaceae</taxon>
        <taxon>Rhizobium/Agrobacterium group</taxon>
        <taxon>Rhizobium</taxon>
    </lineage>
</organism>
<dbReference type="Pfam" id="PF01757">
    <property type="entry name" value="Acyl_transf_3"/>
    <property type="match status" value="1"/>
</dbReference>
<feature type="transmembrane region" description="Helical" evidence="8">
    <location>
        <begin position="331"/>
        <end position="351"/>
    </location>
</feature>
<evidence type="ECO:0000256" key="7">
    <source>
        <dbReference type="SAM" id="MobiDB-lite"/>
    </source>
</evidence>
<dbReference type="EMBL" id="FOCV01000007">
    <property type="protein sequence ID" value="SEN76158.1"/>
    <property type="molecule type" value="Genomic_DNA"/>
</dbReference>
<dbReference type="GO" id="GO:0005886">
    <property type="term" value="C:plasma membrane"/>
    <property type="evidence" value="ECO:0007669"/>
    <property type="project" value="UniProtKB-SubCell"/>
</dbReference>
<reference evidence="10" key="3">
    <citation type="submission" date="2016-10" db="EMBL/GenBank/DDBJ databases">
        <authorList>
            <person name="de Groot N.N."/>
        </authorList>
    </citation>
    <scope>NUCLEOTIDE SEQUENCE [LARGE SCALE GENOMIC DNA]</scope>
    <source>
        <strain evidence="10">CCBAU85039</strain>
    </source>
</reference>
<evidence type="ECO:0000256" key="4">
    <source>
        <dbReference type="ARBA" id="ARBA00022692"/>
    </source>
</evidence>
<evidence type="ECO:0000313" key="13">
    <source>
        <dbReference type="Proteomes" id="UP000198939"/>
    </source>
</evidence>
<keyword evidence="6 8" id="KW-0472">Membrane</keyword>
<evidence type="ECO:0000256" key="2">
    <source>
        <dbReference type="ARBA" id="ARBA00007400"/>
    </source>
</evidence>
<dbReference type="GO" id="GO:0009246">
    <property type="term" value="P:enterobacterial common antigen biosynthetic process"/>
    <property type="evidence" value="ECO:0007669"/>
    <property type="project" value="TreeGrafter"/>
</dbReference>
<sequence length="451" mass="50082">MKYTAVVDVQDDSGRAIDRLFPILSQDRTTVTKWDPDHFLLHCHIFFRESALTSGCGLESALIENGRKGRCGPKGVTDNVNVDANVSSRINLMRIVLISGIVFVHIPFDAASSPYDGTYGAFDWIRVFLTEALFRVGVPCLSAISGYLLFRSGQENFSYKKTVRTKVQTVFLPFLLWNCAFIAAIVLATSLGVGEGYLPDPLNASGRDLMTQVLAVEDFPANVPLYFLRDLFVCILLSPILAWLIGRAPILTLTSLLVIALIPELSIYIVLKRSILFSFSLGIFIALQQFDLKALDRFAALGVFLLLAASALLATAIFYTGPSLPDWVQFFRNALAIVGALGFWLLSAPLIKTQLGQRLAKTGSLSFWIFCAHYPLLIFLWILWGKTDVSFYPLFFVLSFALLFPLLAFSNGLCRRNFPRIYAILTGSRTKRSATPASPHDISPKLVTQQR</sequence>
<proteinExistence type="inferred from homology"/>
<name>A0A1H8J7T3_9HYPH</name>
<keyword evidence="4 8" id="KW-0812">Transmembrane</keyword>
<accession>A0A1H8J7T3</accession>
<evidence type="ECO:0000256" key="1">
    <source>
        <dbReference type="ARBA" id="ARBA00004651"/>
    </source>
</evidence>
<comment type="similarity">
    <text evidence="2">Belongs to the acyltransferase 3 family.</text>
</comment>
<evidence type="ECO:0000256" key="3">
    <source>
        <dbReference type="ARBA" id="ARBA00022475"/>
    </source>
</evidence>
<keyword evidence="5 8" id="KW-1133">Transmembrane helix</keyword>
<keyword evidence="3" id="KW-1003">Cell membrane</keyword>
<dbReference type="AlphaFoldDB" id="A0A1H8J7T3"/>
<dbReference type="Proteomes" id="UP000183063">
    <property type="component" value="Unassembled WGS sequence"/>
</dbReference>
<dbReference type="STRING" id="501024.RTCCBAU85039_2126"/>
<feature type="region of interest" description="Disordered" evidence="7">
    <location>
        <begin position="431"/>
        <end position="451"/>
    </location>
</feature>
<reference evidence="12" key="1">
    <citation type="submission" date="2016-10" db="EMBL/GenBank/DDBJ databases">
        <authorList>
            <person name="Wibberg D."/>
        </authorList>
    </citation>
    <scope>NUCLEOTIDE SEQUENCE [LARGE SCALE GENOMIC DNA]</scope>
</reference>
<reference evidence="11 13" key="2">
    <citation type="submission" date="2016-10" db="EMBL/GenBank/DDBJ databases">
        <authorList>
            <person name="Varghese N."/>
            <person name="Submissions S."/>
        </authorList>
    </citation>
    <scope>NUCLEOTIDE SEQUENCE [LARGE SCALE GENOMIC DNA]</scope>
    <source>
        <strain evidence="11 13">CGMCC 1.7071</strain>
    </source>
</reference>
<feature type="transmembrane region" description="Helical" evidence="8">
    <location>
        <begin position="132"/>
        <end position="150"/>
    </location>
</feature>
<evidence type="ECO:0000313" key="10">
    <source>
        <dbReference type="EMBL" id="SEH74962.1"/>
    </source>
</evidence>
<protein>
    <submittedName>
        <fullName evidence="10">Fucose 4-O-acetylase</fullName>
    </submittedName>
    <submittedName>
        <fullName evidence="11">Succinoglycan biosynthesis protein ExoH</fullName>
    </submittedName>
</protein>
<feature type="transmembrane region" description="Helical" evidence="8">
    <location>
        <begin position="170"/>
        <end position="193"/>
    </location>
</feature>
<dbReference type="GO" id="GO:0016413">
    <property type="term" value="F:O-acetyltransferase activity"/>
    <property type="evidence" value="ECO:0007669"/>
    <property type="project" value="TreeGrafter"/>
</dbReference>
<dbReference type="Proteomes" id="UP000198939">
    <property type="component" value="Unassembled WGS sequence"/>
</dbReference>
<feature type="transmembrane region" description="Helical" evidence="8">
    <location>
        <begin position="250"/>
        <end position="269"/>
    </location>
</feature>
<comment type="subcellular location">
    <subcellularLocation>
        <location evidence="1">Cell membrane</location>
        <topology evidence="1">Multi-pass membrane protein</topology>
    </subcellularLocation>
</comment>
<feature type="transmembrane region" description="Helical" evidence="8">
    <location>
        <begin position="95"/>
        <end position="112"/>
    </location>
</feature>
<evidence type="ECO:0000259" key="9">
    <source>
        <dbReference type="Pfam" id="PF01757"/>
    </source>
</evidence>
<evidence type="ECO:0000313" key="12">
    <source>
        <dbReference type="Proteomes" id="UP000183063"/>
    </source>
</evidence>
<dbReference type="InterPro" id="IPR002656">
    <property type="entry name" value="Acyl_transf_3_dom"/>
</dbReference>
<dbReference type="PANTHER" id="PTHR40074:SF2">
    <property type="entry name" value="O-ACETYLTRANSFERASE WECH"/>
    <property type="match status" value="1"/>
</dbReference>
<evidence type="ECO:0000256" key="5">
    <source>
        <dbReference type="ARBA" id="ARBA00022989"/>
    </source>
</evidence>
<dbReference type="EMBL" id="FNXB01000009">
    <property type="protein sequence ID" value="SEH74962.1"/>
    <property type="molecule type" value="Genomic_DNA"/>
</dbReference>
<feature type="domain" description="Acyltransferase 3" evidence="9">
    <location>
        <begin position="89"/>
        <end position="405"/>
    </location>
</feature>
<feature type="transmembrane region" description="Helical" evidence="8">
    <location>
        <begin position="299"/>
        <end position="319"/>
    </location>
</feature>
<dbReference type="PANTHER" id="PTHR40074">
    <property type="entry name" value="O-ACETYLTRANSFERASE WECH"/>
    <property type="match status" value="1"/>
</dbReference>
<evidence type="ECO:0000256" key="6">
    <source>
        <dbReference type="ARBA" id="ARBA00023136"/>
    </source>
</evidence>
<feature type="transmembrane region" description="Helical" evidence="8">
    <location>
        <begin position="363"/>
        <end position="384"/>
    </location>
</feature>